<dbReference type="Proteomes" id="UP000282636">
    <property type="component" value="Unassembled WGS sequence"/>
</dbReference>
<keyword evidence="1" id="KW-0472">Membrane</keyword>
<feature type="transmembrane region" description="Helical" evidence="1">
    <location>
        <begin position="33"/>
        <end position="53"/>
    </location>
</feature>
<reference evidence="2 3" key="1">
    <citation type="submission" date="2018-08" db="EMBL/GenBank/DDBJ databases">
        <title>Recombination of ecologically and evolutionarily significant loci maintains genetic cohesion in the Pseudomonas syringae species complex.</title>
        <authorList>
            <person name="Dillon M."/>
            <person name="Thakur S."/>
            <person name="Almeida R.N.D."/>
            <person name="Weir B.S."/>
            <person name="Guttman D.S."/>
        </authorList>
    </citation>
    <scope>NUCLEOTIDE SEQUENCE [LARGE SCALE GENOMIC DNA]</scope>
    <source>
        <strain evidence="2 3">ICMP 3934</strain>
    </source>
</reference>
<evidence type="ECO:0000313" key="2">
    <source>
        <dbReference type="EMBL" id="RMT57488.1"/>
    </source>
</evidence>
<sequence>MKLEDWANLKDVYKRSRRQPNKLLFKRENARKLWPMWAAAASTLLLVVIAGWGIKNPALVPYAYLAMGPWAIALYITRMKALRMVYPREFAEHAIDRQSSLGKENILCYAFFLDAVRGDGYTAAKLRELSRYADLTGKPARPGLAQNLGFASFIAFMVALSTEVIKSTPLFTPDKSWIFLMVGIAGGFLYWLVLDGIHSVAYERAWVKRYLDMAASDME</sequence>
<evidence type="ECO:0000256" key="1">
    <source>
        <dbReference type="SAM" id="Phobius"/>
    </source>
</evidence>
<feature type="transmembrane region" description="Helical" evidence="1">
    <location>
        <begin position="177"/>
        <end position="194"/>
    </location>
</feature>
<protein>
    <submittedName>
        <fullName evidence="2">Uncharacterized protein</fullName>
    </submittedName>
</protein>
<dbReference type="AlphaFoldDB" id="A0A0Q0DSL6"/>
<keyword evidence="1" id="KW-0812">Transmembrane</keyword>
<feature type="transmembrane region" description="Helical" evidence="1">
    <location>
        <begin position="59"/>
        <end position="77"/>
    </location>
</feature>
<evidence type="ECO:0000313" key="3">
    <source>
        <dbReference type="Proteomes" id="UP000282636"/>
    </source>
</evidence>
<accession>A0A0Q0DSL6</accession>
<keyword evidence="1" id="KW-1133">Transmembrane helix</keyword>
<proteinExistence type="predicted"/>
<gene>
    <name evidence="2" type="ORF">ALP44_04359</name>
</gene>
<organism evidence="2 3">
    <name type="scientific">Pseudomonas syringae pv. theae</name>
    <dbReference type="NCBI Taxonomy" id="103985"/>
    <lineage>
        <taxon>Bacteria</taxon>
        <taxon>Pseudomonadati</taxon>
        <taxon>Pseudomonadota</taxon>
        <taxon>Gammaproteobacteria</taxon>
        <taxon>Pseudomonadales</taxon>
        <taxon>Pseudomonadaceae</taxon>
        <taxon>Pseudomonas</taxon>
        <taxon>Pseudomonas syringae</taxon>
    </lineage>
</organism>
<feature type="transmembrane region" description="Helical" evidence="1">
    <location>
        <begin position="148"/>
        <end position="165"/>
    </location>
</feature>
<name>A0A0Q0DSL6_PSESX</name>
<dbReference type="RefSeq" id="WP_019332052.1">
    <property type="nucleotide sequence ID" value="NZ_BQUM01000105.1"/>
</dbReference>
<comment type="caution">
    <text evidence="2">The sequence shown here is derived from an EMBL/GenBank/DDBJ whole genome shotgun (WGS) entry which is preliminary data.</text>
</comment>
<dbReference type="EMBL" id="RBTL01000354">
    <property type="protein sequence ID" value="RMT57488.1"/>
    <property type="molecule type" value="Genomic_DNA"/>
</dbReference>